<evidence type="ECO:0000313" key="2">
    <source>
        <dbReference type="EMBL" id="EHL16970.1"/>
    </source>
</evidence>
<comment type="caution">
    <text evidence="2">The sequence shown here is derived from an EMBL/GenBank/DDBJ whole genome shotgun (WGS) entry which is preliminary data.</text>
</comment>
<dbReference type="InterPro" id="IPR011990">
    <property type="entry name" value="TPR-like_helical_dom_sf"/>
</dbReference>
<dbReference type="EMBL" id="AFZE01000001">
    <property type="protein sequence ID" value="EHL16970.1"/>
    <property type="molecule type" value="Genomic_DNA"/>
</dbReference>
<evidence type="ECO:0008006" key="4">
    <source>
        <dbReference type="Google" id="ProtNLM"/>
    </source>
</evidence>
<evidence type="ECO:0000313" key="3">
    <source>
        <dbReference type="Proteomes" id="UP000006437"/>
    </source>
</evidence>
<dbReference type="SUPFAM" id="SSF48452">
    <property type="entry name" value="TPR-like"/>
    <property type="match status" value="1"/>
</dbReference>
<dbReference type="HOGENOM" id="CLU_004435_1_2_9"/>
<evidence type="ECO:0000256" key="1">
    <source>
        <dbReference type="SAM" id="Coils"/>
    </source>
</evidence>
<dbReference type="RefSeq" id="WP_009524449.1">
    <property type="nucleotide sequence ID" value="NZ_JH414546.1"/>
</dbReference>
<accession>G9WXX3</accession>
<gene>
    <name evidence="2" type="ORF">HMPREF9629_00212</name>
</gene>
<protein>
    <recommendedName>
        <fullName evidence="4">Bacterial transcriptional activator domain-containing protein</fullName>
    </recommendedName>
</protein>
<dbReference type="Gene3D" id="1.10.10.10">
    <property type="entry name" value="Winged helix-like DNA-binding domain superfamily/Winged helix DNA-binding domain"/>
    <property type="match status" value="1"/>
</dbReference>
<feature type="coiled-coil region" evidence="1">
    <location>
        <begin position="607"/>
        <end position="634"/>
    </location>
</feature>
<dbReference type="InterPro" id="IPR027417">
    <property type="entry name" value="P-loop_NTPase"/>
</dbReference>
<dbReference type="Proteomes" id="UP000006437">
    <property type="component" value="Unassembled WGS sequence"/>
</dbReference>
<dbReference type="SUPFAM" id="SSF52540">
    <property type="entry name" value="P-loop containing nucleoside triphosphate hydrolases"/>
    <property type="match status" value="1"/>
</dbReference>
<dbReference type="SMART" id="SM00028">
    <property type="entry name" value="TPR"/>
    <property type="match status" value="3"/>
</dbReference>
<proteinExistence type="predicted"/>
<dbReference type="Gene3D" id="3.40.50.300">
    <property type="entry name" value="P-loop containing nucleotide triphosphate hydrolases"/>
    <property type="match status" value="1"/>
</dbReference>
<dbReference type="InterPro" id="IPR036388">
    <property type="entry name" value="WH-like_DNA-bd_sf"/>
</dbReference>
<dbReference type="InterPro" id="IPR019734">
    <property type="entry name" value="TPR_rpt"/>
</dbReference>
<name>G9WXX3_9FIRM</name>
<dbReference type="BioCyc" id="EBAC796937-HMP:GMGH-212-MONOMER"/>
<keyword evidence="1" id="KW-0175">Coiled coil</keyword>
<reference evidence="2 3" key="1">
    <citation type="submission" date="2011-08" db="EMBL/GenBank/DDBJ databases">
        <title>The Genome Sequence of Eubacteriaceae bacterium ACC19a.</title>
        <authorList>
            <consortium name="The Broad Institute Genome Sequencing Platform"/>
            <person name="Earl A."/>
            <person name="Ward D."/>
            <person name="Feldgarden M."/>
            <person name="Gevers D."/>
            <person name="Sizova M."/>
            <person name="Hazen A."/>
            <person name="Epstein S."/>
            <person name="Young S.K."/>
            <person name="Zeng Q."/>
            <person name="Gargeya S."/>
            <person name="Fitzgerald M."/>
            <person name="Haas B."/>
            <person name="Abouelleil A."/>
            <person name="Alvarado L."/>
            <person name="Arachchi H.M."/>
            <person name="Berlin A."/>
            <person name="Brown A."/>
            <person name="Chapman S.B."/>
            <person name="Chen Z."/>
            <person name="Dunbar C."/>
            <person name="Freedman E."/>
            <person name="Gearin G."/>
            <person name="Gellesch M."/>
            <person name="Goldberg J."/>
            <person name="Griggs A."/>
            <person name="Gujja S."/>
            <person name="Heiman D."/>
            <person name="Howarth C."/>
            <person name="Larson L."/>
            <person name="Lui A."/>
            <person name="MacDonald P.J.P."/>
            <person name="Montmayeur A."/>
            <person name="Murphy C."/>
            <person name="Neiman D."/>
            <person name="Pearson M."/>
            <person name="Priest M."/>
            <person name="Roberts A."/>
            <person name="Saif S."/>
            <person name="Shea T."/>
            <person name="Shenoy N."/>
            <person name="Sisk P."/>
            <person name="Stolte C."/>
            <person name="Sykes S."/>
            <person name="Wortman J."/>
            <person name="Nusbaum C."/>
            <person name="Birren B."/>
        </authorList>
    </citation>
    <scope>NUCLEOTIDE SEQUENCE [LARGE SCALE GENOMIC DNA]</scope>
    <source>
        <strain evidence="2 3">ACC19a</strain>
    </source>
</reference>
<organism evidence="2 3">
    <name type="scientific">Peptoanaerobacter stomatis</name>
    <dbReference type="NCBI Taxonomy" id="796937"/>
    <lineage>
        <taxon>Bacteria</taxon>
        <taxon>Bacillati</taxon>
        <taxon>Bacillota</taxon>
        <taxon>Clostridia</taxon>
        <taxon>Peptostreptococcales</taxon>
        <taxon>Filifactoraceae</taxon>
        <taxon>Peptoanaerobacter</taxon>
    </lineage>
</organism>
<dbReference type="AlphaFoldDB" id="G9WXX3"/>
<sequence>MKTLEVRLYGGTRILADEKEIEFPFMKAALLLIILSDKKSYSRKKLQLMLWHDKNEQKADRNLRNTIYVIKQKLGGDVILTEKNSKIRLNENISVLNDLDIINSLEYKDMCKDDLQNIYSYFSDEIFEDLNFEYGISLDDYIRNFKNIYNENIYRKLIEISQHFMHVMNYENVIITCEFMIKLNEYDEKPYKNLITAYNSLGIFSKIAEIDKKMSDIFGYDANTDKIAHIGNEYYRDEQIFYTLSEITKFNQGEKYRHIGIKGASGSGKTEILNSIKLQQNNDTKIIDYSISNGYTPCKYEVFNYIINKIRNNLLLDSSSLYDIVANGQKVILIIDNLDLSDVESIEELFNFIIRSENRILLIATYSMDLDNKLTYFLNSLSTEGLFTEIKLGNLNFNDLKKAYSNLSDEQINNLIIQSGGNPFLINYLMNNGVTKEMYNAFMSVNLSCKTQTSLRILHLLSIMKNRVDINTLSDILNMNVDKIVQEVSQLINRGILIENTEQDYVEIEFCNNLQKEYICSSIKNIEKQYIHKKIADYYESILCDNYSIDNKYYTIIIYHLTMAKYMDKAFIYKCKQFNKIYNISHEFFPIALDEEYSYSVNFSIDENMFKNKYEELMEEMDNLKNKYSETMLKVKINMLFCYARFYKSIGKFDEAQEKLNEILRLSESLDYFTGIFQAHLQFIQYSININDLKMMKSHLKTLNNDYKDMMSEVQYAIYLRFKGYYDVLEHNFKSGIQKVEEAQEIFKKQHKLYKMKFNIAACSFVKGEAKFLQNEFDDAFEYYMDAISICHDKEIHPSLALLFSRLGLVRLKQQSFDEAKYYFEKSLKQYNTVGFSWGKEQLYSHIDKIYKSK</sequence>
<dbReference type="PATRIC" id="fig|796937.3.peg.217"/>
<dbReference type="Gene3D" id="1.25.40.10">
    <property type="entry name" value="Tetratricopeptide repeat domain"/>
    <property type="match status" value="1"/>
</dbReference>